<proteinExistence type="predicted"/>
<gene>
    <name evidence="2" type="ORF">TRAVEDRAFT_54658</name>
</gene>
<accession>R7S6X6</accession>
<protein>
    <submittedName>
        <fullName evidence="2">Uncharacterized protein</fullName>
    </submittedName>
</protein>
<dbReference type="Proteomes" id="UP000054317">
    <property type="component" value="Unassembled WGS sequence"/>
</dbReference>
<feature type="region of interest" description="Disordered" evidence="1">
    <location>
        <begin position="1"/>
        <end position="51"/>
    </location>
</feature>
<dbReference type="EMBL" id="JH711847">
    <property type="protein sequence ID" value="EIW51327.1"/>
    <property type="molecule type" value="Genomic_DNA"/>
</dbReference>
<reference evidence="3" key="1">
    <citation type="journal article" date="2012" name="Science">
        <title>The Paleozoic origin of enzymatic lignin decomposition reconstructed from 31 fungal genomes.</title>
        <authorList>
            <person name="Floudas D."/>
            <person name="Binder M."/>
            <person name="Riley R."/>
            <person name="Barry K."/>
            <person name="Blanchette R.A."/>
            <person name="Henrissat B."/>
            <person name="Martinez A.T."/>
            <person name="Otillar R."/>
            <person name="Spatafora J.W."/>
            <person name="Yadav J.S."/>
            <person name="Aerts A."/>
            <person name="Benoit I."/>
            <person name="Boyd A."/>
            <person name="Carlson A."/>
            <person name="Copeland A."/>
            <person name="Coutinho P.M."/>
            <person name="de Vries R.P."/>
            <person name="Ferreira P."/>
            <person name="Findley K."/>
            <person name="Foster B."/>
            <person name="Gaskell J."/>
            <person name="Glotzer D."/>
            <person name="Gorecki P."/>
            <person name="Heitman J."/>
            <person name="Hesse C."/>
            <person name="Hori C."/>
            <person name="Igarashi K."/>
            <person name="Jurgens J.A."/>
            <person name="Kallen N."/>
            <person name="Kersten P."/>
            <person name="Kohler A."/>
            <person name="Kuees U."/>
            <person name="Kumar T.K.A."/>
            <person name="Kuo A."/>
            <person name="LaButti K."/>
            <person name="Larrondo L.F."/>
            <person name="Lindquist E."/>
            <person name="Ling A."/>
            <person name="Lombard V."/>
            <person name="Lucas S."/>
            <person name="Lundell T."/>
            <person name="Martin R."/>
            <person name="McLaughlin D.J."/>
            <person name="Morgenstern I."/>
            <person name="Morin E."/>
            <person name="Murat C."/>
            <person name="Nagy L.G."/>
            <person name="Nolan M."/>
            <person name="Ohm R.A."/>
            <person name="Patyshakuliyeva A."/>
            <person name="Rokas A."/>
            <person name="Ruiz-Duenas F.J."/>
            <person name="Sabat G."/>
            <person name="Salamov A."/>
            <person name="Samejima M."/>
            <person name="Schmutz J."/>
            <person name="Slot J.C."/>
            <person name="St John F."/>
            <person name="Stenlid J."/>
            <person name="Sun H."/>
            <person name="Sun S."/>
            <person name="Syed K."/>
            <person name="Tsang A."/>
            <person name="Wiebenga A."/>
            <person name="Young D."/>
            <person name="Pisabarro A."/>
            <person name="Eastwood D.C."/>
            <person name="Martin F."/>
            <person name="Cullen D."/>
            <person name="Grigoriev I.V."/>
            <person name="Hibbett D.S."/>
        </authorList>
    </citation>
    <scope>NUCLEOTIDE SEQUENCE [LARGE SCALE GENOMIC DNA]</scope>
    <source>
        <strain evidence="3">FP-101664</strain>
    </source>
</reference>
<sequence>MECESARSSTAKNQSEWYQKCPRRTRTSRAAVASGQVSRAGAPIDCQASPGSAVRRSVPAANLAQSV</sequence>
<evidence type="ECO:0000256" key="1">
    <source>
        <dbReference type="SAM" id="MobiDB-lite"/>
    </source>
</evidence>
<name>R7S6X6_TRAVS</name>
<keyword evidence="3" id="KW-1185">Reference proteome</keyword>
<dbReference type="KEGG" id="tvs:TRAVEDRAFT_54658"/>
<dbReference type="GeneID" id="19417483"/>
<evidence type="ECO:0000313" key="2">
    <source>
        <dbReference type="EMBL" id="EIW51327.1"/>
    </source>
</evidence>
<feature type="compositionally biased region" description="Polar residues" evidence="1">
    <location>
        <begin position="1"/>
        <end position="17"/>
    </location>
</feature>
<dbReference type="AlphaFoldDB" id="R7S6X6"/>
<evidence type="ECO:0000313" key="3">
    <source>
        <dbReference type="Proteomes" id="UP000054317"/>
    </source>
</evidence>
<dbReference type="RefSeq" id="XP_008045788.1">
    <property type="nucleotide sequence ID" value="XM_008047597.1"/>
</dbReference>
<organism evidence="2 3">
    <name type="scientific">Trametes versicolor (strain FP-101664)</name>
    <name type="common">White-rot fungus</name>
    <name type="synonym">Coriolus versicolor</name>
    <dbReference type="NCBI Taxonomy" id="717944"/>
    <lineage>
        <taxon>Eukaryota</taxon>
        <taxon>Fungi</taxon>
        <taxon>Dikarya</taxon>
        <taxon>Basidiomycota</taxon>
        <taxon>Agaricomycotina</taxon>
        <taxon>Agaricomycetes</taxon>
        <taxon>Polyporales</taxon>
        <taxon>Polyporaceae</taxon>
        <taxon>Trametes</taxon>
    </lineage>
</organism>